<reference evidence="1 2" key="1">
    <citation type="submission" date="2015-09" db="EMBL/GenBank/DDBJ databases">
        <title>Bacillus cereus food isolates.</title>
        <authorList>
            <person name="Boekhorst J."/>
        </authorList>
    </citation>
    <scope>NUCLEOTIDE SEQUENCE [LARGE SCALE GENOMIC DNA]</scope>
    <source>
        <strain evidence="1 2">B4088</strain>
    </source>
</reference>
<dbReference type="Gene3D" id="3.40.50.1000">
    <property type="entry name" value="HAD superfamily/HAD-like"/>
    <property type="match status" value="1"/>
</dbReference>
<dbReference type="RefSeq" id="WP_064774859.1">
    <property type="nucleotide sequence ID" value="NZ_LJKE01000043.1"/>
</dbReference>
<keyword evidence="1" id="KW-0378">Hydrolase</keyword>
<dbReference type="Pfam" id="PF13419">
    <property type="entry name" value="HAD_2"/>
    <property type="match status" value="1"/>
</dbReference>
<dbReference type="Proteomes" id="UP000076482">
    <property type="component" value="Unassembled WGS sequence"/>
</dbReference>
<dbReference type="InterPro" id="IPR023214">
    <property type="entry name" value="HAD_sf"/>
</dbReference>
<gene>
    <name evidence="1" type="ORF">B4088_2465</name>
</gene>
<dbReference type="GO" id="GO:0016787">
    <property type="term" value="F:hydrolase activity"/>
    <property type="evidence" value="ECO:0007669"/>
    <property type="project" value="UniProtKB-KW"/>
</dbReference>
<evidence type="ECO:0000313" key="1">
    <source>
        <dbReference type="EMBL" id="KZD66349.1"/>
    </source>
</evidence>
<dbReference type="PATRIC" id="fig|1396.535.peg.4426"/>
<comment type="caution">
    <text evidence="1">The sequence shown here is derived from an EMBL/GenBank/DDBJ whole genome shotgun (WGS) entry which is preliminary data.</text>
</comment>
<sequence length="165" mass="19114">MHQVSFFSSYLDIQPAWLVENNIKFILSDLDSTLAKHNTPHNEEEERQFKEWYDSIERVGVGLIIVSNNSQEYVDGFVLKHKLVGIGKCNKPGTKKIQETLVTKGLNLDTVLFIGDQLFTDWWCAKRLDVKFGYISPIPSQEPIHIRVKRLIEKPFFHLAKKKSL</sequence>
<dbReference type="InterPro" id="IPR041492">
    <property type="entry name" value="HAD_2"/>
</dbReference>
<organism evidence="1 2">
    <name type="scientific">Bacillus cereus</name>
    <dbReference type="NCBI Taxonomy" id="1396"/>
    <lineage>
        <taxon>Bacteria</taxon>
        <taxon>Bacillati</taxon>
        <taxon>Bacillota</taxon>
        <taxon>Bacilli</taxon>
        <taxon>Bacillales</taxon>
        <taxon>Bacillaceae</taxon>
        <taxon>Bacillus</taxon>
        <taxon>Bacillus cereus group</taxon>
    </lineage>
</organism>
<dbReference type="EMBL" id="LJKE01000043">
    <property type="protein sequence ID" value="KZD66349.1"/>
    <property type="molecule type" value="Genomic_DNA"/>
</dbReference>
<dbReference type="SUPFAM" id="SSF56784">
    <property type="entry name" value="HAD-like"/>
    <property type="match status" value="1"/>
</dbReference>
<proteinExistence type="predicted"/>
<dbReference type="AlphaFoldDB" id="A0A164P740"/>
<accession>A0A164P740</accession>
<protein>
    <submittedName>
        <fullName evidence="1">Putative hydrolase of the HAD superfamily</fullName>
    </submittedName>
</protein>
<evidence type="ECO:0000313" key="2">
    <source>
        <dbReference type="Proteomes" id="UP000076482"/>
    </source>
</evidence>
<name>A0A164P740_BACCE</name>
<dbReference type="InterPro" id="IPR036412">
    <property type="entry name" value="HAD-like_sf"/>
</dbReference>